<dbReference type="EMBL" id="KP007362">
    <property type="protein sequence ID" value="AIZ02672.1"/>
    <property type="molecule type" value="Genomic_DNA"/>
</dbReference>
<keyword evidence="2" id="KW-1185">Reference proteome</keyword>
<dbReference type="OrthoDB" id="23109at10239"/>
<reference evidence="1 2" key="1">
    <citation type="submission" date="2014-10" db="EMBL/GenBank/DDBJ databases">
        <title>VR bacteriophages - a small but diverse group of low-temperature viruses.</title>
        <authorList>
            <person name="Kaliniene L."/>
            <person name="Meskys R."/>
            <person name="Simoliunas E."/>
            <person name="Zajanckauskaite A."/>
            <person name="Truncaite L."/>
        </authorList>
    </citation>
    <scope>NUCLEOTIDE SEQUENCE [LARGE SCALE GENOMIC DNA]</scope>
</reference>
<organism evidence="1 2">
    <name type="scientific">Escherichia phage vB_EcoM_VR26</name>
    <dbReference type="NCBI Taxonomy" id="1567029"/>
    <lineage>
        <taxon>Viruses</taxon>
        <taxon>Duplodnaviria</taxon>
        <taxon>Heunggongvirae</taxon>
        <taxon>Uroviricota</taxon>
        <taxon>Caudoviricetes</taxon>
        <taxon>Pantevenvirales</taxon>
        <taxon>Straboviridae</taxon>
        <taxon>Tevenvirinae</taxon>
        <taxon>Gaprivervirus</taxon>
        <taxon>Gaprivervirus vr26</taxon>
    </lineage>
</organism>
<proteinExistence type="predicted"/>
<name>A0A0A7HD50_9CAUD</name>
<evidence type="ECO:0000313" key="1">
    <source>
        <dbReference type="EMBL" id="AIZ02672.1"/>
    </source>
</evidence>
<dbReference type="Proteomes" id="UP000030718">
    <property type="component" value="Segment"/>
</dbReference>
<dbReference type="KEGG" id="vg:26640328"/>
<accession>A0A0A7HD50</accession>
<evidence type="ECO:0000313" key="2">
    <source>
        <dbReference type="Proteomes" id="UP000030718"/>
    </source>
</evidence>
<dbReference type="RefSeq" id="YP_009213872.1">
    <property type="nucleotide sequence ID" value="NC_028957.1"/>
</dbReference>
<dbReference type="GeneID" id="26640328"/>
<gene>
    <name evidence="1" type="ORF">VR26_035</name>
</gene>
<protein>
    <submittedName>
        <fullName evidence="1">Uncharacterized protein</fullName>
    </submittedName>
</protein>
<sequence length="63" mass="7085">MSAMCTGSKISVFEIFEEYEIVSQDQEAIHVIADDGVTWIIPLYHEDTYEVTDANGDKAIFVV</sequence>